<organism evidence="1 2">
    <name type="scientific">Dermatophagoides pteronyssinus</name>
    <name type="common">European house dust mite</name>
    <dbReference type="NCBI Taxonomy" id="6956"/>
    <lineage>
        <taxon>Eukaryota</taxon>
        <taxon>Metazoa</taxon>
        <taxon>Ecdysozoa</taxon>
        <taxon>Arthropoda</taxon>
        <taxon>Chelicerata</taxon>
        <taxon>Arachnida</taxon>
        <taxon>Acari</taxon>
        <taxon>Acariformes</taxon>
        <taxon>Sarcoptiformes</taxon>
        <taxon>Astigmata</taxon>
        <taxon>Psoroptidia</taxon>
        <taxon>Analgoidea</taxon>
        <taxon>Pyroglyphidae</taxon>
        <taxon>Dermatophagoidinae</taxon>
        <taxon>Dermatophagoides</taxon>
    </lineage>
</organism>
<dbReference type="Proteomes" id="UP000887458">
    <property type="component" value="Unassembled WGS sequence"/>
</dbReference>
<gene>
    <name evidence="1" type="ORF">DERP_009740</name>
</gene>
<comment type="caution">
    <text evidence="1">The sequence shown here is derived from an EMBL/GenBank/DDBJ whole genome shotgun (WGS) entry which is preliminary data.</text>
</comment>
<keyword evidence="2" id="KW-1185">Reference proteome</keyword>
<sequence length="516" mass="60787">MPNNQQNNDDAFLANCLRLIFRLRVDRVKISWNPFVAMNSNRSSNDDNVAEEFYLRPTFLSSSSSEDDGHDPRENPSTIMTDQIETIQCECANRKHFDIDFHRQEIRIRSAIHYDHPQSMNIVRFDNRRRICRLTLIHSNRQRPRSQQRSSMLLLQKILTTLATKENNSNEMIIGFVDLDLAEMFCHDHCHKQTRTISMMMTDLHRKFIHLDSQHFCFELSLTIDCQPVKQSFRHYVGLKRFNSLQFGNHHHHHHHCNRRSSTTQTDDIISDQLRRNLSKQMDFSPANQRKHSLLFFDQPPTNKDDHRELLTTMMTWWFTITNPLNNKHPWSSKMLYRIAIHFGQIEYLKTAATTTTTSSSSSTTNGGLVWACFQVKHHHDHHHRIQKPKSSWQTKIRTPQIYCRTKSQPFQTSNNDDYNPVNLPTFDESFVFFGNYDLTESGCLSLMMADDNDLQSNQTMMIFKCPLRDYLQQPSVNQYFYLEPSKHNRRQSMSNHQSSSSYCTLQFSICVEPLL</sequence>
<dbReference type="EMBL" id="NJHN03000128">
    <property type="protein sequence ID" value="KAH9412759.1"/>
    <property type="molecule type" value="Genomic_DNA"/>
</dbReference>
<evidence type="ECO:0000313" key="1">
    <source>
        <dbReference type="EMBL" id="KAH9412759.1"/>
    </source>
</evidence>
<reference evidence="1 2" key="1">
    <citation type="journal article" date="2018" name="J. Allergy Clin. Immunol.">
        <title>High-quality assembly of Dermatophagoides pteronyssinus genome and transcriptome reveals a wide range of novel allergens.</title>
        <authorList>
            <person name="Liu X.Y."/>
            <person name="Yang K.Y."/>
            <person name="Wang M.Q."/>
            <person name="Kwok J.S."/>
            <person name="Zeng X."/>
            <person name="Yang Z."/>
            <person name="Xiao X.J."/>
            <person name="Lau C.P."/>
            <person name="Li Y."/>
            <person name="Huang Z.M."/>
            <person name="Ba J.G."/>
            <person name="Yim A.K."/>
            <person name="Ouyang C.Y."/>
            <person name="Ngai S.M."/>
            <person name="Chan T.F."/>
            <person name="Leung E.L."/>
            <person name="Liu L."/>
            <person name="Liu Z.G."/>
            <person name="Tsui S.K."/>
        </authorList>
    </citation>
    <scope>NUCLEOTIDE SEQUENCE [LARGE SCALE GENOMIC DNA]</scope>
    <source>
        <strain evidence="1">Derp</strain>
    </source>
</reference>
<name>A0ABQ8IR11_DERPT</name>
<accession>A0ABQ8IR11</accession>
<proteinExistence type="predicted"/>
<reference evidence="1 2" key="2">
    <citation type="journal article" date="2022" name="Mol. Biol. Evol.">
        <title>Comparative Genomics Reveals Insights into the Divergent Evolution of Astigmatic Mites and Household Pest Adaptations.</title>
        <authorList>
            <person name="Xiong Q."/>
            <person name="Wan A.T."/>
            <person name="Liu X."/>
            <person name="Fung C.S."/>
            <person name="Xiao X."/>
            <person name="Malainual N."/>
            <person name="Hou J."/>
            <person name="Wang L."/>
            <person name="Wang M."/>
            <person name="Yang K.Y."/>
            <person name="Cui Y."/>
            <person name="Leung E.L."/>
            <person name="Nong W."/>
            <person name="Shin S.K."/>
            <person name="Au S.W."/>
            <person name="Jeong K.Y."/>
            <person name="Chew F.T."/>
            <person name="Hui J.H."/>
            <person name="Leung T.F."/>
            <person name="Tungtrongchitr A."/>
            <person name="Zhong N."/>
            <person name="Liu Z."/>
            <person name="Tsui S.K."/>
        </authorList>
    </citation>
    <scope>NUCLEOTIDE SEQUENCE [LARGE SCALE GENOMIC DNA]</scope>
    <source>
        <strain evidence="1">Derp</strain>
    </source>
</reference>
<evidence type="ECO:0000313" key="2">
    <source>
        <dbReference type="Proteomes" id="UP000887458"/>
    </source>
</evidence>
<protein>
    <submittedName>
        <fullName evidence="1">Uncharacterized protein</fullName>
    </submittedName>
</protein>